<sequence>MTVDPNNDARYQRGYEPAAQAAAAASDRLAPTSNGGPAASAAPTETASVPAPEAAALLDQFEPRNPFVVALWVVGPALTIGGLSVQVRTFLDSMGGSSYINSPDGEVPFDMLLQQISWSLGPAMTSTGLATVVGLLFYHALRWRSRPSRRSDT</sequence>
<keyword evidence="2" id="KW-0472">Membrane</keyword>
<dbReference type="EMBL" id="FNIB01000001">
    <property type="protein sequence ID" value="SDM60119.1"/>
    <property type="molecule type" value="Genomic_DNA"/>
</dbReference>
<protein>
    <submittedName>
        <fullName evidence="3">Uncharacterized protein</fullName>
    </submittedName>
</protein>
<evidence type="ECO:0000256" key="1">
    <source>
        <dbReference type="SAM" id="MobiDB-lite"/>
    </source>
</evidence>
<reference evidence="4 6" key="2">
    <citation type="submission" date="2019-03" db="EMBL/GenBank/DDBJ databases">
        <title>Genomics of glacier-inhabiting Cryobacterium strains.</title>
        <authorList>
            <person name="Liu Q."/>
            <person name="Xin Y.-H."/>
        </authorList>
    </citation>
    <scope>NUCLEOTIDE SEQUENCE [LARGE SCALE GENOMIC DNA]</scope>
    <source>
        <strain evidence="4 6">Hh8</strain>
    </source>
</reference>
<keyword evidence="2" id="KW-1133">Transmembrane helix</keyword>
<keyword evidence="6" id="KW-1185">Reference proteome</keyword>
<proteinExistence type="predicted"/>
<evidence type="ECO:0000313" key="6">
    <source>
        <dbReference type="Proteomes" id="UP000298252"/>
    </source>
</evidence>
<feature type="region of interest" description="Disordered" evidence="1">
    <location>
        <begin position="1"/>
        <end position="47"/>
    </location>
</feature>
<keyword evidence="2" id="KW-0812">Transmembrane</keyword>
<gene>
    <name evidence="4" type="ORF">E3O21_09100</name>
    <name evidence="3" type="ORF">SAMN05216368_101412</name>
</gene>
<dbReference type="Proteomes" id="UP000199639">
    <property type="component" value="Unassembled WGS sequence"/>
</dbReference>
<dbReference type="EMBL" id="SOFD01000024">
    <property type="protein sequence ID" value="TFB77794.1"/>
    <property type="molecule type" value="Genomic_DNA"/>
</dbReference>
<feature type="compositionally biased region" description="Low complexity" evidence="1">
    <location>
        <begin position="37"/>
        <end position="47"/>
    </location>
</feature>
<reference evidence="3 5" key="1">
    <citation type="submission" date="2016-10" db="EMBL/GenBank/DDBJ databases">
        <authorList>
            <person name="Varghese N."/>
            <person name="Submissions S."/>
        </authorList>
    </citation>
    <scope>NUCLEOTIDE SEQUENCE [LARGE SCALE GENOMIC DNA]</scope>
    <source>
        <strain evidence="3 5">CGMCC 1.11215</strain>
    </source>
</reference>
<evidence type="ECO:0000313" key="4">
    <source>
        <dbReference type="EMBL" id="TFB77794.1"/>
    </source>
</evidence>
<dbReference type="RefSeq" id="WP_092338682.1">
    <property type="nucleotide sequence ID" value="NZ_FNIB01000001.1"/>
</dbReference>
<feature type="transmembrane region" description="Helical" evidence="2">
    <location>
        <begin position="116"/>
        <end position="141"/>
    </location>
</feature>
<dbReference type="Proteomes" id="UP000298252">
    <property type="component" value="Unassembled WGS sequence"/>
</dbReference>
<evidence type="ECO:0000313" key="3">
    <source>
        <dbReference type="EMBL" id="SDM60119.1"/>
    </source>
</evidence>
<evidence type="ECO:0000256" key="2">
    <source>
        <dbReference type="SAM" id="Phobius"/>
    </source>
</evidence>
<dbReference type="STRING" id="1424659.SAMN05216368_101412"/>
<accession>A0A4R8V5R6</accession>
<name>A0A4R8V5R6_9MICO</name>
<evidence type="ECO:0000313" key="5">
    <source>
        <dbReference type="Proteomes" id="UP000199639"/>
    </source>
</evidence>
<feature type="transmembrane region" description="Helical" evidence="2">
    <location>
        <begin position="67"/>
        <end position="87"/>
    </location>
</feature>
<dbReference type="AlphaFoldDB" id="A0A4R8V5R6"/>
<organism evidence="3 5">
    <name type="scientific">Cryobacterium flavum</name>
    <dbReference type="NCBI Taxonomy" id="1424659"/>
    <lineage>
        <taxon>Bacteria</taxon>
        <taxon>Bacillati</taxon>
        <taxon>Actinomycetota</taxon>
        <taxon>Actinomycetes</taxon>
        <taxon>Micrococcales</taxon>
        <taxon>Microbacteriaceae</taxon>
        <taxon>Cryobacterium</taxon>
    </lineage>
</organism>